<feature type="chain" id="PRO_5043987630" evidence="1">
    <location>
        <begin position="18"/>
        <end position="118"/>
    </location>
</feature>
<feature type="signal peptide" evidence="1">
    <location>
        <begin position="1"/>
        <end position="17"/>
    </location>
</feature>
<gene>
    <name evidence="2" type="ORF">PARMNEM_LOCUS20158</name>
</gene>
<proteinExistence type="predicted"/>
<reference evidence="2 3" key="1">
    <citation type="submission" date="2023-11" db="EMBL/GenBank/DDBJ databases">
        <authorList>
            <person name="Hedman E."/>
            <person name="Englund M."/>
            <person name="Stromberg M."/>
            <person name="Nyberg Akerstrom W."/>
            <person name="Nylinder S."/>
            <person name="Jareborg N."/>
            <person name="Kallberg Y."/>
            <person name="Kronander E."/>
        </authorList>
    </citation>
    <scope>NUCLEOTIDE SEQUENCE [LARGE SCALE GENOMIC DNA]</scope>
</reference>
<protein>
    <submittedName>
        <fullName evidence="2">Uncharacterized protein</fullName>
    </submittedName>
</protein>
<evidence type="ECO:0000313" key="3">
    <source>
        <dbReference type="Proteomes" id="UP001314205"/>
    </source>
</evidence>
<name>A0AAV1M4X0_9NEOP</name>
<dbReference type="Proteomes" id="UP001314205">
    <property type="component" value="Unassembled WGS sequence"/>
</dbReference>
<sequence>MVTKVIIVTALICGVVCKPLDSAENDVAASGHVLWKRFVNPSPMYGDFADGALNKIRTKRSLEEECEKLQLCKLHARSRYSFFAAYELYFVNKENAKLWDHQARSVAECENRFSGCYR</sequence>
<keyword evidence="3" id="KW-1185">Reference proteome</keyword>
<evidence type="ECO:0000256" key="1">
    <source>
        <dbReference type="SAM" id="SignalP"/>
    </source>
</evidence>
<dbReference type="EMBL" id="CAVLGL010000137">
    <property type="protein sequence ID" value="CAK1601542.1"/>
    <property type="molecule type" value="Genomic_DNA"/>
</dbReference>
<accession>A0AAV1M4X0</accession>
<comment type="caution">
    <text evidence="2">The sequence shown here is derived from an EMBL/GenBank/DDBJ whole genome shotgun (WGS) entry which is preliminary data.</text>
</comment>
<keyword evidence="1" id="KW-0732">Signal</keyword>
<evidence type="ECO:0000313" key="2">
    <source>
        <dbReference type="EMBL" id="CAK1601542.1"/>
    </source>
</evidence>
<dbReference type="AlphaFoldDB" id="A0AAV1M4X0"/>
<organism evidence="2 3">
    <name type="scientific">Parnassius mnemosyne</name>
    <name type="common">clouded apollo</name>
    <dbReference type="NCBI Taxonomy" id="213953"/>
    <lineage>
        <taxon>Eukaryota</taxon>
        <taxon>Metazoa</taxon>
        <taxon>Ecdysozoa</taxon>
        <taxon>Arthropoda</taxon>
        <taxon>Hexapoda</taxon>
        <taxon>Insecta</taxon>
        <taxon>Pterygota</taxon>
        <taxon>Neoptera</taxon>
        <taxon>Endopterygota</taxon>
        <taxon>Lepidoptera</taxon>
        <taxon>Glossata</taxon>
        <taxon>Ditrysia</taxon>
        <taxon>Papilionoidea</taxon>
        <taxon>Papilionidae</taxon>
        <taxon>Parnassiinae</taxon>
        <taxon>Parnassini</taxon>
        <taxon>Parnassius</taxon>
        <taxon>Driopa</taxon>
    </lineage>
</organism>